<proteinExistence type="predicted"/>
<organism evidence="1">
    <name type="scientific">marine metagenome</name>
    <dbReference type="NCBI Taxonomy" id="408172"/>
    <lineage>
        <taxon>unclassified sequences</taxon>
        <taxon>metagenomes</taxon>
        <taxon>ecological metagenomes</taxon>
    </lineage>
</organism>
<dbReference type="EMBL" id="UINC01033433">
    <property type="protein sequence ID" value="SVB22720.1"/>
    <property type="molecule type" value="Genomic_DNA"/>
</dbReference>
<dbReference type="Gene3D" id="3.40.50.300">
    <property type="entry name" value="P-loop containing nucleotide triphosphate hydrolases"/>
    <property type="match status" value="1"/>
</dbReference>
<dbReference type="InterPro" id="IPR027417">
    <property type="entry name" value="P-loop_NTPase"/>
</dbReference>
<gene>
    <name evidence="1" type="ORF">METZ01_LOCUS175574</name>
</gene>
<dbReference type="AlphaFoldDB" id="A0A382C9I6"/>
<sequence length="40" mass="4111">MPKTPPTNFKPAPNLGRELKGLVIINTGNGKGKSTAGFGT</sequence>
<protein>
    <submittedName>
        <fullName evidence="1">Uncharacterized protein</fullName>
    </submittedName>
</protein>
<feature type="non-terminal residue" evidence="1">
    <location>
        <position position="40"/>
    </location>
</feature>
<evidence type="ECO:0000313" key="1">
    <source>
        <dbReference type="EMBL" id="SVB22720.1"/>
    </source>
</evidence>
<name>A0A382C9I6_9ZZZZ</name>
<reference evidence="1" key="1">
    <citation type="submission" date="2018-05" db="EMBL/GenBank/DDBJ databases">
        <authorList>
            <person name="Lanie J.A."/>
            <person name="Ng W.-L."/>
            <person name="Kazmierczak K.M."/>
            <person name="Andrzejewski T.M."/>
            <person name="Davidsen T.M."/>
            <person name="Wayne K.J."/>
            <person name="Tettelin H."/>
            <person name="Glass J.I."/>
            <person name="Rusch D."/>
            <person name="Podicherti R."/>
            <person name="Tsui H.-C.T."/>
            <person name="Winkler M.E."/>
        </authorList>
    </citation>
    <scope>NUCLEOTIDE SEQUENCE</scope>
</reference>
<accession>A0A382C9I6</accession>